<reference evidence="1 2" key="1">
    <citation type="journal article" date="2020" name="Cell">
        <title>Large-Scale Comparative Analyses of Tick Genomes Elucidate Their Genetic Diversity and Vector Capacities.</title>
        <authorList>
            <consortium name="Tick Genome and Microbiome Consortium (TIGMIC)"/>
            <person name="Jia N."/>
            <person name="Wang J."/>
            <person name="Shi W."/>
            <person name="Du L."/>
            <person name="Sun Y."/>
            <person name="Zhan W."/>
            <person name="Jiang J.F."/>
            <person name="Wang Q."/>
            <person name="Zhang B."/>
            <person name="Ji P."/>
            <person name="Bell-Sakyi L."/>
            <person name="Cui X.M."/>
            <person name="Yuan T.T."/>
            <person name="Jiang B.G."/>
            <person name="Yang W.F."/>
            <person name="Lam T.T."/>
            <person name="Chang Q.C."/>
            <person name="Ding S.J."/>
            <person name="Wang X.J."/>
            <person name="Zhu J.G."/>
            <person name="Ruan X.D."/>
            <person name="Zhao L."/>
            <person name="Wei J.T."/>
            <person name="Ye R.Z."/>
            <person name="Que T.C."/>
            <person name="Du C.H."/>
            <person name="Zhou Y.H."/>
            <person name="Cheng J.X."/>
            <person name="Dai P.F."/>
            <person name="Guo W.B."/>
            <person name="Han X.H."/>
            <person name="Huang E.J."/>
            <person name="Li L.F."/>
            <person name="Wei W."/>
            <person name="Gao Y.C."/>
            <person name="Liu J.Z."/>
            <person name="Shao H.Z."/>
            <person name="Wang X."/>
            <person name="Wang C.C."/>
            <person name="Yang T.C."/>
            <person name="Huo Q.B."/>
            <person name="Li W."/>
            <person name="Chen H.Y."/>
            <person name="Chen S.E."/>
            <person name="Zhou L.G."/>
            <person name="Ni X.B."/>
            <person name="Tian J.H."/>
            <person name="Sheng Y."/>
            <person name="Liu T."/>
            <person name="Pan Y.S."/>
            <person name="Xia L.Y."/>
            <person name="Li J."/>
            <person name="Zhao F."/>
            <person name="Cao W.C."/>
        </authorList>
    </citation>
    <scope>NUCLEOTIDE SEQUENCE [LARGE SCALE GENOMIC DNA]</scope>
    <source>
        <strain evidence="1">Iper-2018</strain>
    </source>
</reference>
<protein>
    <submittedName>
        <fullName evidence="1">Uncharacterized protein</fullName>
    </submittedName>
</protein>
<name>A0AC60PCN4_IXOPE</name>
<sequence length="195" mass="21216">TTASVDGVRSTARRGLPGSETAASLGRGKRMPTIGADRAFMATTPGLLRIGEIILGLCGLVSVESLGGDCYLAYIHRYELSLFVVISSFIFAFFIVMVFVLRAQEALARCFNLPLSLLVSDSFIALFYLIVCLLEFTAYCPDPDDNASTKVAGVFGMFSMMCFVVSSYFSYKMFQEERLPTAPPPGLRSVVPVSK</sequence>
<organism evidence="1 2">
    <name type="scientific">Ixodes persulcatus</name>
    <name type="common">Taiga tick</name>
    <dbReference type="NCBI Taxonomy" id="34615"/>
    <lineage>
        <taxon>Eukaryota</taxon>
        <taxon>Metazoa</taxon>
        <taxon>Ecdysozoa</taxon>
        <taxon>Arthropoda</taxon>
        <taxon>Chelicerata</taxon>
        <taxon>Arachnida</taxon>
        <taxon>Acari</taxon>
        <taxon>Parasitiformes</taxon>
        <taxon>Ixodida</taxon>
        <taxon>Ixodoidea</taxon>
        <taxon>Ixodidae</taxon>
        <taxon>Ixodinae</taxon>
        <taxon>Ixodes</taxon>
    </lineage>
</organism>
<comment type="caution">
    <text evidence="1">The sequence shown here is derived from an EMBL/GenBank/DDBJ whole genome shotgun (WGS) entry which is preliminary data.</text>
</comment>
<evidence type="ECO:0000313" key="2">
    <source>
        <dbReference type="Proteomes" id="UP000805193"/>
    </source>
</evidence>
<dbReference type="Proteomes" id="UP000805193">
    <property type="component" value="Unassembled WGS sequence"/>
</dbReference>
<feature type="non-terminal residue" evidence="1">
    <location>
        <position position="1"/>
    </location>
</feature>
<evidence type="ECO:0000313" key="1">
    <source>
        <dbReference type="EMBL" id="KAG0417544.1"/>
    </source>
</evidence>
<keyword evidence="2" id="KW-1185">Reference proteome</keyword>
<accession>A0AC60PCN4</accession>
<proteinExistence type="predicted"/>
<dbReference type="EMBL" id="JABSTQ010010831">
    <property type="protein sequence ID" value="KAG0417544.1"/>
    <property type="molecule type" value="Genomic_DNA"/>
</dbReference>
<gene>
    <name evidence="1" type="ORF">HPB47_005528</name>
</gene>